<dbReference type="Proteomes" id="UP000037505">
    <property type="component" value="Unassembled WGS sequence"/>
</dbReference>
<evidence type="ECO:0000313" key="1">
    <source>
        <dbReference type="EMBL" id="KNG79826.1"/>
    </source>
</evidence>
<evidence type="ECO:0000313" key="2">
    <source>
        <dbReference type="Proteomes" id="UP000037505"/>
    </source>
</evidence>
<comment type="caution">
    <text evidence="1">The sequence shown here is derived from an EMBL/GenBank/DDBJ whole genome shotgun (WGS) entry which is preliminary data.</text>
</comment>
<sequence length="18" mass="2110">MLPQLGDFIQQFDAVIFQ</sequence>
<gene>
    <name evidence="1" type="ORF">ANOM_011866</name>
</gene>
<dbReference type="EMBL" id="JNOM01001022">
    <property type="protein sequence ID" value="KNG79826.1"/>
    <property type="molecule type" value="Genomic_DNA"/>
</dbReference>
<reference evidence="1 2" key="1">
    <citation type="submission" date="2014-06" db="EMBL/GenBank/DDBJ databases">
        <title>The Genome of the Aflatoxigenic Filamentous Fungus Aspergillus nomius.</title>
        <authorList>
            <person name="Moore M.G."/>
            <person name="Shannon B.M."/>
            <person name="Brian M.M."/>
        </authorList>
    </citation>
    <scope>NUCLEOTIDE SEQUENCE [LARGE SCALE GENOMIC DNA]</scope>
    <source>
        <strain evidence="1 2">NRRL 13137</strain>
    </source>
</reference>
<organism evidence="1 2">
    <name type="scientific">Aspergillus nomiae NRRL (strain ATCC 15546 / NRRL 13137 / CBS 260.88 / M93)</name>
    <dbReference type="NCBI Taxonomy" id="1509407"/>
    <lineage>
        <taxon>Eukaryota</taxon>
        <taxon>Fungi</taxon>
        <taxon>Dikarya</taxon>
        <taxon>Ascomycota</taxon>
        <taxon>Pezizomycotina</taxon>
        <taxon>Eurotiomycetes</taxon>
        <taxon>Eurotiomycetidae</taxon>
        <taxon>Eurotiales</taxon>
        <taxon>Aspergillaceae</taxon>
        <taxon>Aspergillus</taxon>
        <taxon>Aspergillus subgen. Circumdati</taxon>
    </lineage>
</organism>
<protein>
    <submittedName>
        <fullName evidence="1">Uncharacterized protein</fullName>
    </submittedName>
</protein>
<dbReference type="AlphaFoldDB" id="A0A0L1IJP3"/>
<keyword evidence="2" id="KW-1185">Reference proteome</keyword>
<accession>A0A0L1IJP3</accession>
<proteinExistence type="predicted"/>
<name>A0A0L1IJP3_ASPN3</name>